<dbReference type="AlphaFoldDB" id="A0A1H3Q5D8"/>
<accession>A0A1H3Q5D8</accession>
<dbReference type="Proteomes" id="UP000242415">
    <property type="component" value="Unassembled WGS sequence"/>
</dbReference>
<proteinExistence type="predicted"/>
<evidence type="ECO:0000313" key="3">
    <source>
        <dbReference type="Proteomes" id="UP000242415"/>
    </source>
</evidence>
<evidence type="ECO:0000313" key="2">
    <source>
        <dbReference type="EMBL" id="SDZ07929.1"/>
    </source>
</evidence>
<protein>
    <submittedName>
        <fullName evidence="2">Uncharacterized protein</fullName>
    </submittedName>
</protein>
<gene>
    <name evidence="2" type="ORF">SAMN05444365_105214</name>
</gene>
<keyword evidence="3" id="KW-1185">Reference proteome</keyword>
<evidence type="ECO:0000256" key="1">
    <source>
        <dbReference type="SAM" id="MobiDB-lite"/>
    </source>
</evidence>
<feature type="region of interest" description="Disordered" evidence="1">
    <location>
        <begin position="258"/>
        <end position="344"/>
    </location>
</feature>
<sequence length="344" mass="36026">MRAGELLRRLDSRVLPPLARGMARLGQGQVRPRVLTVAATVSVTAVLMTAVWAADRGPVGDQTVGDVVRVGVVDGDSIPGYVRASRDKLDALSAAPPSAPTETYALVTFAAYLAPGRLSPVLDGLAVSEVFSRVPLPHTQTQIVRIPAQRVPDDVTAGMAQVAQRKEIEARDYRERGAALTGDGDQERELRQLYDSGARVALAEATAYRSHCSCVYAAVVRATPALLRRVAERPEVRAVDPAPELRRLERAVFLPPLPEQQDVVRPPADGDLATAPTATPGPVGTSPAATSTVGVIAPSPSPVASDEPTRTGPAVSPSPTRVRPSATDTTPAAESVTAESPAAS</sequence>
<dbReference type="EMBL" id="FNPH01000005">
    <property type="protein sequence ID" value="SDZ07929.1"/>
    <property type="molecule type" value="Genomic_DNA"/>
</dbReference>
<dbReference type="STRING" id="405436.SAMN05444365_105214"/>
<dbReference type="RefSeq" id="WP_091557436.1">
    <property type="nucleotide sequence ID" value="NZ_FNPH01000005.1"/>
</dbReference>
<organism evidence="2 3">
    <name type="scientific">Micromonospora pattaloongensis</name>
    <dbReference type="NCBI Taxonomy" id="405436"/>
    <lineage>
        <taxon>Bacteria</taxon>
        <taxon>Bacillati</taxon>
        <taxon>Actinomycetota</taxon>
        <taxon>Actinomycetes</taxon>
        <taxon>Micromonosporales</taxon>
        <taxon>Micromonosporaceae</taxon>
        <taxon>Micromonospora</taxon>
    </lineage>
</organism>
<feature type="compositionally biased region" description="Low complexity" evidence="1">
    <location>
        <begin position="266"/>
        <end position="290"/>
    </location>
</feature>
<name>A0A1H3Q5D8_9ACTN</name>
<reference evidence="3" key="1">
    <citation type="submission" date="2016-10" db="EMBL/GenBank/DDBJ databases">
        <authorList>
            <person name="Varghese N."/>
            <person name="Submissions S."/>
        </authorList>
    </citation>
    <scope>NUCLEOTIDE SEQUENCE [LARGE SCALE GENOMIC DNA]</scope>
    <source>
        <strain evidence="3">DSM 45245</strain>
    </source>
</reference>